<dbReference type="OrthoDB" id="1080326at2759"/>
<gene>
    <name evidence="2" type="ORF">ANE_LOCUS25168</name>
</gene>
<feature type="region of interest" description="Disordered" evidence="1">
    <location>
        <begin position="1"/>
        <end position="25"/>
    </location>
</feature>
<dbReference type="InterPro" id="IPR006525">
    <property type="entry name" value="Cystatin-related_pln"/>
</dbReference>
<dbReference type="Proteomes" id="UP000489600">
    <property type="component" value="Unassembled WGS sequence"/>
</dbReference>
<keyword evidence="3" id="KW-1185">Reference proteome</keyword>
<dbReference type="EMBL" id="CABITT030000008">
    <property type="protein sequence ID" value="VVB14724.1"/>
    <property type="molecule type" value="Genomic_DNA"/>
</dbReference>
<dbReference type="NCBIfam" id="TIGR01638">
    <property type="entry name" value="Atha_cystat_rel"/>
    <property type="match status" value="1"/>
</dbReference>
<sequence length="152" mass="16981">MDSEEERDSKQVSSPSSVESRDEEDVRLFEEEFKKHGDYDFDASKVGSIVVFYPLVFGSSEYATEPETDGELMERLSKIALKEHNDNKKTNFELVRAVKANWSLGGGNIFSITLEAKDASLHSGPVPFHARVSYIPGGTKVFDINPKPQPKP</sequence>
<dbReference type="AlphaFoldDB" id="A0A565CMD5"/>
<evidence type="ECO:0008006" key="4">
    <source>
        <dbReference type="Google" id="ProtNLM"/>
    </source>
</evidence>
<dbReference type="PANTHER" id="PTHR31228:SF22">
    <property type="entry name" value="CYSTATIN_MONELLIN SUPERFAMILY PROTEIN"/>
    <property type="match status" value="1"/>
</dbReference>
<accession>A0A565CMD5</accession>
<dbReference type="InterPro" id="IPR046350">
    <property type="entry name" value="Cystatin_sf"/>
</dbReference>
<dbReference type="SUPFAM" id="SSF54403">
    <property type="entry name" value="Cystatin/monellin"/>
    <property type="match status" value="1"/>
</dbReference>
<comment type="caution">
    <text evidence="2">The sequence shown here is derived from an EMBL/GenBank/DDBJ whole genome shotgun (WGS) entry which is preliminary data.</text>
</comment>
<name>A0A565CMD5_9BRAS</name>
<organism evidence="2 3">
    <name type="scientific">Arabis nemorensis</name>
    <dbReference type="NCBI Taxonomy" id="586526"/>
    <lineage>
        <taxon>Eukaryota</taxon>
        <taxon>Viridiplantae</taxon>
        <taxon>Streptophyta</taxon>
        <taxon>Embryophyta</taxon>
        <taxon>Tracheophyta</taxon>
        <taxon>Spermatophyta</taxon>
        <taxon>Magnoliopsida</taxon>
        <taxon>eudicotyledons</taxon>
        <taxon>Gunneridae</taxon>
        <taxon>Pentapetalae</taxon>
        <taxon>rosids</taxon>
        <taxon>malvids</taxon>
        <taxon>Brassicales</taxon>
        <taxon>Brassicaceae</taxon>
        <taxon>Arabideae</taxon>
        <taxon>Arabis</taxon>
    </lineage>
</organism>
<reference evidence="2" key="1">
    <citation type="submission" date="2019-07" db="EMBL/GenBank/DDBJ databases">
        <authorList>
            <person name="Dittberner H."/>
        </authorList>
    </citation>
    <scope>NUCLEOTIDE SEQUENCE [LARGE SCALE GENOMIC DNA]</scope>
</reference>
<dbReference type="PANTHER" id="PTHR31228">
    <property type="entry name" value="CYSTATIN/MONELLIN SUPERFAMILY PROTEIN"/>
    <property type="match status" value="1"/>
</dbReference>
<proteinExistence type="predicted"/>
<dbReference type="Gene3D" id="3.10.450.10">
    <property type="match status" value="1"/>
</dbReference>
<protein>
    <recommendedName>
        <fullName evidence="4">Cystatin domain-containing protein</fullName>
    </recommendedName>
</protein>
<evidence type="ECO:0000313" key="2">
    <source>
        <dbReference type="EMBL" id="VVB14724.1"/>
    </source>
</evidence>
<evidence type="ECO:0000256" key="1">
    <source>
        <dbReference type="SAM" id="MobiDB-lite"/>
    </source>
</evidence>
<evidence type="ECO:0000313" key="3">
    <source>
        <dbReference type="Proteomes" id="UP000489600"/>
    </source>
</evidence>